<proteinExistence type="predicted"/>
<feature type="region of interest" description="Disordered" evidence="1">
    <location>
        <begin position="82"/>
        <end position="107"/>
    </location>
</feature>
<gene>
    <name evidence="2" type="ORF">AB8O55_30145</name>
</gene>
<dbReference type="Proteomes" id="UP001564626">
    <property type="component" value="Unassembled WGS sequence"/>
</dbReference>
<organism evidence="2 3">
    <name type="scientific">Saccharopolyspora cebuensis</name>
    <dbReference type="NCBI Taxonomy" id="418759"/>
    <lineage>
        <taxon>Bacteria</taxon>
        <taxon>Bacillati</taxon>
        <taxon>Actinomycetota</taxon>
        <taxon>Actinomycetes</taxon>
        <taxon>Pseudonocardiales</taxon>
        <taxon>Pseudonocardiaceae</taxon>
        <taxon>Saccharopolyspora</taxon>
    </lineage>
</organism>
<sequence length="107" mass="11528">MRRRTVRDAGLSTAAFVPDSVVVGARHVEVGSEWVASFAITGFPREVHPGWLAPLLTYPGRVDVSVHLAPVDPATASKGLRKQLGKLESGRRHTAEHGRLADPQVEA</sequence>
<keyword evidence="3" id="KW-1185">Reference proteome</keyword>
<evidence type="ECO:0000313" key="3">
    <source>
        <dbReference type="Proteomes" id="UP001564626"/>
    </source>
</evidence>
<evidence type="ECO:0000313" key="2">
    <source>
        <dbReference type="EMBL" id="MEY8043684.1"/>
    </source>
</evidence>
<name>A0ABV4CRH0_9PSEU</name>
<comment type="caution">
    <text evidence="2">The sequence shown here is derived from an EMBL/GenBank/DDBJ whole genome shotgun (WGS) entry which is preliminary data.</text>
</comment>
<feature type="non-terminal residue" evidence="2">
    <location>
        <position position="107"/>
    </location>
</feature>
<dbReference type="EMBL" id="JBGEHV010000145">
    <property type="protein sequence ID" value="MEY8043684.1"/>
    <property type="molecule type" value="Genomic_DNA"/>
</dbReference>
<reference evidence="2 3" key="1">
    <citation type="submission" date="2024-08" db="EMBL/GenBank/DDBJ databases">
        <title>Genome mining of Saccharopolyspora cebuensis PGLac3 from Nigerian medicinal plant.</title>
        <authorList>
            <person name="Ezeobiora C.E."/>
            <person name="Igbokwe N.H."/>
            <person name="Amin D.H."/>
            <person name="Mendie U.E."/>
        </authorList>
    </citation>
    <scope>NUCLEOTIDE SEQUENCE [LARGE SCALE GENOMIC DNA]</scope>
    <source>
        <strain evidence="2 3">PGLac3</strain>
    </source>
</reference>
<accession>A0ABV4CRH0</accession>
<protein>
    <submittedName>
        <fullName evidence="2">Conjugal transfer protein TraC</fullName>
    </submittedName>
</protein>
<feature type="compositionally biased region" description="Basic and acidic residues" evidence="1">
    <location>
        <begin position="88"/>
        <end position="100"/>
    </location>
</feature>
<evidence type="ECO:0000256" key="1">
    <source>
        <dbReference type="SAM" id="MobiDB-lite"/>
    </source>
</evidence>